<gene>
    <name evidence="2" type="ORF">ACFPMG_24605</name>
</gene>
<evidence type="ECO:0000313" key="3">
    <source>
        <dbReference type="Proteomes" id="UP001596166"/>
    </source>
</evidence>
<evidence type="ECO:0000313" key="2">
    <source>
        <dbReference type="EMBL" id="MFC5358173.1"/>
    </source>
</evidence>
<feature type="region of interest" description="Disordered" evidence="1">
    <location>
        <begin position="1"/>
        <end position="48"/>
    </location>
</feature>
<dbReference type="RefSeq" id="WP_376997876.1">
    <property type="nucleotide sequence ID" value="NZ_JBHSLC010000081.1"/>
</dbReference>
<dbReference type="Proteomes" id="UP001596166">
    <property type="component" value="Unassembled WGS sequence"/>
</dbReference>
<comment type="caution">
    <text evidence="2">The sequence shown here is derived from an EMBL/GenBank/DDBJ whole genome shotgun (WGS) entry which is preliminary data.</text>
</comment>
<proteinExistence type="predicted"/>
<sequence>MPDVNSEISKPTQLASTEPTDAEVEALDDGDDEDGDEDQGGSEPDEDE</sequence>
<keyword evidence="3" id="KW-1185">Reference proteome</keyword>
<feature type="compositionally biased region" description="Acidic residues" evidence="1">
    <location>
        <begin position="20"/>
        <end position="48"/>
    </location>
</feature>
<accession>A0ABW0GDG2</accession>
<reference evidence="3" key="1">
    <citation type="journal article" date="2019" name="Int. J. Syst. Evol. Microbiol.">
        <title>The Global Catalogue of Microorganisms (GCM) 10K type strain sequencing project: providing services to taxonomists for standard genome sequencing and annotation.</title>
        <authorList>
            <consortium name="The Broad Institute Genomics Platform"/>
            <consortium name="The Broad Institute Genome Sequencing Center for Infectious Disease"/>
            <person name="Wu L."/>
            <person name="Ma J."/>
        </authorList>
    </citation>
    <scope>NUCLEOTIDE SEQUENCE [LARGE SCALE GENOMIC DNA]</scope>
    <source>
        <strain evidence="3">CCUG 58760</strain>
    </source>
</reference>
<protein>
    <submittedName>
        <fullName evidence="2">Uncharacterized protein</fullName>
    </submittedName>
</protein>
<feature type="compositionally biased region" description="Polar residues" evidence="1">
    <location>
        <begin position="1"/>
        <end position="19"/>
    </location>
</feature>
<evidence type="ECO:0000256" key="1">
    <source>
        <dbReference type="SAM" id="MobiDB-lite"/>
    </source>
</evidence>
<dbReference type="EMBL" id="JBHSLC010000081">
    <property type="protein sequence ID" value="MFC5358173.1"/>
    <property type="molecule type" value="Genomic_DNA"/>
</dbReference>
<name>A0ABW0GDG2_9PROT</name>
<organism evidence="2 3">
    <name type="scientific">Azospirillum himalayense</name>
    <dbReference type="NCBI Taxonomy" id="654847"/>
    <lineage>
        <taxon>Bacteria</taxon>
        <taxon>Pseudomonadati</taxon>
        <taxon>Pseudomonadota</taxon>
        <taxon>Alphaproteobacteria</taxon>
        <taxon>Rhodospirillales</taxon>
        <taxon>Azospirillaceae</taxon>
        <taxon>Azospirillum</taxon>
    </lineage>
</organism>